<reference evidence="5 6" key="1">
    <citation type="submission" date="2013-08" db="EMBL/GenBank/DDBJ databases">
        <title>Genome sequencing of Cellulomonas bogoriensis 69B4.</title>
        <authorList>
            <person name="Chen F."/>
            <person name="Li Y."/>
            <person name="Wang G."/>
        </authorList>
    </citation>
    <scope>NUCLEOTIDE SEQUENCE [LARGE SCALE GENOMIC DNA]</scope>
    <source>
        <strain evidence="5 6">69B4</strain>
    </source>
</reference>
<evidence type="ECO:0000256" key="1">
    <source>
        <dbReference type="ARBA" id="ARBA00023015"/>
    </source>
</evidence>
<dbReference type="GO" id="GO:0000976">
    <property type="term" value="F:transcription cis-regulatory region binding"/>
    <property type="evidence" value="ECO:0007669"/>
    <property type="project" value="TreeGrafter"/>
</dbReference>
<dbReference type="Pfam" id="PF13377">
    <property type="entry name" value="Peripla_BP_3"/>
    <property type="match status" value="1"/>
</dbReference>
<dbReference type="AlphaFoldDB" id="A0A0A0BYQ1"/>
<dbReference type="PROSITE" id="PS50932">
    <property type="entry name" value="HTH_LACI_2"/>
    <property type="match status" value="1"/>
</dbReference>
<dbReference type="SUPFAM" id="SSF53822">
    <property type="entry name" value="Periplasmic binding protein-like I"/>
    <property type="match status" value="1"/>
</dbReference>
<comment type="caution">
    <text evidence="5">The sequence shown here is derived from an EMBL/GenBank/DDBJ whole genome shotgun (WGS) entry which is preliminary data.</text>
</comment>
<dbReference type="InterPro" id="IPR028082">
    <property type="entry name" value="Peripla_BP_I"/>
</dbReference>
<accession>A0A0A0BYQ1</accession>
<keyword evidence="6" id="KW-1185">Reference proteome</keyword>
<dbReference type="InterPro" id="IPR046335">
    <property type="entry name" value="LacI/GalR-like_sensor"/>
</dbReference>
<evidence type="ECO:0000256" key="3">
    <source>
        <dbReference type="ARBA" id="ARBA00023163"/>
    </source>
</evidence>
<proteinExistence type="predicted"/>
<dbReference type="PANTHER" id="PTHR30146:SF153">
    <property type="entry name" value="LACTOSE OPERON REPRESSOR"/>
    <property type="match status" value="1"/>
</dbReference>
<dbReference type="CDD" id="cd01392">
    <property type="entry name" value="HTH_LacI"/>
    <property type="match status" value="1"/>
</dbReference>
<evidence type="ECO:0000313" key="6">
    <source>
        <dbReference type="Proteomes" id="UP000054314"/>
    </source>
</evidence>
<dbReference type="Gene3D" id="3.40.50.2300">
    <property type="match status" value="2"/>
</dbReference>
<evidence type="ECO:0000259" key="4">
    <source>
        <dbReference type="PROSITE" id="PS50932"/>
    </source>
</evidence>
<dbReference type="OrthoDB" id="3563699at2"/>
<protein>
    <submittedName>
        <fullName evidence="5">LacI family transcriptional regulator</fullName>
    </submittedName>
</protein>
<keyword evidence="2" id="KW-0238">DNA-binding</keyword>
<dbReference type="SMART" id="SM00354">
    <property type="entry name" value="HTH_LACI"/>
    <property type="match status" value="1"/>
</dbReference>
<name>A0A0A0BYQ1_9CELL</name>
<dbReference type="CDD" id="cd06267">
    <property type="entry name" value="PBP1_LacI_sugar_binding-like"/>
    <property type="match status" value="1"/>
</dbReference>
<dbReference type="EMBL" id="AXCZ01000037">
    <property type="protein sequence ID" value="KGM13538.1"/>
    <property type="molecule type" value="Genomic_DNA"/>
</dbReference>
<dbReference type="Gene3D" id="1.10.260.40">
    <property type="entry name" value="lambda repressor-like DNA-binding domains"/>
    <property type="match status" value="1"/>
</dbReference>
<dbReference type="SUPFAM" id="SSF47413">
    <property type="entry name" value="lambda repressor-like DNA-binding domains"/>
    <property type="match status" value="1"/>
</dbReference>
<dbReference type="RefSeq" id="WP_035058964.1">
    <property type="nucleotide sequence ID" value="NZ_AXCZ01000037.1"/>
</dbReference>
<dbReference type="PROSITE" id="PS00356">
    <property type="entry name" value="HTH_LACI_1"/>
    <property type="match status" value="1"/>
</dbReference>
<dbReference type="Pfam" id="PF00356">
    <property type="entry name" value="LacI"/>
    <property type="match status" value="1"/>
</dbReference>
<organism evidence="5 6">
    <name type="scientific">Cellulomonas bogoriensis 69B4 = DSM 16987</name>
    <dbReference type="NCBI Taxonomy" id="1386082"/>
    <lineage>
        <taxon>Bacteria</taxon>
        <taxon>Bacillati</taxon>
        <taxon>Actinomycetota</taxon>
        <taxon>Actinomycetes</taxon>
        <taxon>Micrococcales</taxon>
        <taxon>Cellulomonadaceae</taxon>
        <taxon>Cellulomonas</taxon>
    </lineage>
</organism>
<evidence type="ECO:0000256" key="2">
    <source>
        <dbReference type="ARBA" id="ARBA00023125"/>
    </source>
</evidence>
<dbReference type="GO" id="GO:0003700">
    <property type="term" value="F:DNA-binding transcription factor activity"/>
    <property type="evidence" value="ECO:0007669"/>
    <property type="project" value="TreeGrafter"/>
</dbReference>
<keyword evidence="3" id="KW-0804">Transcription</keyword>
<dbReference type="Proteomes" id="UP000054314">
    <property type="component" value="Unassembled WGS sequence"/>
</dbReference>
<dbReference type="InterPro" id="IPR010982">
    <property type="entry name" value="Lambda_DNA-bd_dom_sf"/>
</dbReference>
<sequence length="339" mass="35506">MHDVAARAGVSIKTVSNVVNDRPHISAETRERVDRAIAELDYQVNVSARNLRLGRTGMIGLAIPALSVAYYGELADLVISRAAEEGLTVVVEPTAACRDAEIDALRGARRRLTDGLLIAPVTLTAADVTHLSAAGPLVILGEDVLDPAFDHVTMADVDGARAATELLLAQGRRRIAVVGPAPGEESKAGGLRLTGYRQALRAAGVPYDESLVVAAGAWGREDGARAALSLLDAGLAPDAVFAVTDTLALGVLHTLRTHGVAVPEDVAVVGFDDVDEARFSHPTLTSVSPGRAEIARTAVRLLQRRLVADGPVEPVVHQAEFRLVERGSTGADRAADSGE</sequence>
<dbReference type="PANTHER" id="PTHR30146">
    <property type="entry name" value="LACI-RELATED TRANSCRIPTIONAL REPRESSOR"/>
    <property type="match status" value="1"/>
</dbReference>
<gene>
    <name evidence="5" type="ORF">N869_13325</name>
</gene>
<evidence type="ECO:0000313" key="5">
    <source>
        <dbReference type="EMBL" id="KGM13538.1"/>
    </source>
</evidence>
<dbReference type="InterPro" id="IPR000843">
    <property type="entry name" value="HTH_LacI"/>
</dbReference>
<feature type="domain" description="HTH lacI-type" evidence="4">
    <location>
        <begin position="1"/>
        <end position="53"/>
    </location>
</feature>
<keyword evidence="1" id="KW-0805">Transcription regulation</keyword>